<feature type="domain" description="Trimeric autotransporter adhesin YadA-like head" evidence="13">
    <location>
        <begin position="289"/>
        <end position="315"/>
    </location>
</feature>
<dbReference type="CDD" id="cd12820">
    <property type="entry name" value="LbR_YadA-like"/>
    <property type="match status" value="1"/>
</dbReference>
<name>A0ABN0GK28_BAREL</name>
<evidence type="ECO:0000259" key="14">
    <source>
        <dbReference type="Pfam" id="PF05662"/>
    </source>
</evidence>
<evidence type="ECO:0000313" key="16">
    <source>
        <dbReference type="Proteomes" id="UP000008942"/>
    </source>
</evidence>
<feature type="domain" description="Trimeric autotransporter adhesin YadA-like stalk" evidence="14">
    <location>
        <begin position="1532"/>
        <end position="1569"/>
    </location>
</feature>
<evidence type="ECO:0000256" key="7">
    <source>
        <dbReference type="ARBA" id="ARBA00022729"/>
    </source>
</evidence>
<keyword evidence="16" id="KW-1185">Reference proteome</keyword>
<evidence type="ECO:0000256" key="8">
    <source>
        <dbReference type="ARBA" id="ARBA00022927"/>
    </source>
</evidence>
<feature type="domain" description="Trimeric autotransporter adhesin YadA-like head" evidence="13">
    <location>
        <begin position="224"/>
        <end position="248"/>
    </location>
</feature>
<comment type="similarity">
    <text evidence="3">Belongs to the autotransporter-2 (AT-2) (TC 1.B.40) family.</text>
</comment>
<feature type="domain" description="Trimeric autotransporter adhesin YadA-like stalk" evidence="14">
    <location>
        <begin position="360"/>
        <end position="399"/>
    </location>
</feature>
<accession>A0ABN0GK28</accession>
<evidence type="ECO:0000256" key="11">
    <source>
        <dbReference type="SAM" id="MobiDB-lite"/>
    </source>
</evidence>
<feature type="domain" description="Trimeric autotransporter adhesin YadA-like stalk" evidence="14">
    <location>
        <begin position="1662"/>
        <end position="1699"/>
    </location>
</feature>
<feature type="domain" description="Trimeric autotransporter adhesin YadA-like stalk" evidence="14">
    <location>
        <begin position="1103"/>
        <end position="1135"/>
    </location>
</feature>
<dbReference type="Gene3D" id="2.150.10.10">
    <property type="entry name" value="Serralysin-like metalloprotease, C-terminal"/>
    <property type="match status" value="3"/>
</dbReference>
<dbReference type="SUPFAM" id="SSF101967">
    <property type="entry name" value="Adhesin YadA, collagen-binding domain"/>
    <property type="match status" value="5"/>
</dbReference>
<evidence type="ECO:0000256" key="5">
    <source>
        <dbReference type="ARBA" id="ARBA00022452"/>
    </source>
</evidence>
<keyword evidence="8" id="KW-0653">Protein transport</keyword>
<keyword evidence="7" id="KW-0732">Signal</keyword>
<dbReference type="Gene3D" id="1.20.5.170">
    <property type="match status" value="7"/>
</dbReference>
<feature type="region of interest" description="Disordered" evidence="11">
    <location>
        <begin position="134"/>
        <end position="164"/>
    </location>
</feature>
<dbReference type="Gene3D" id="2.20.70.140">
    <property type="match status" value="2"/>
</dbReference>
<evidence type="ECO:0008006" key="17">
    <source>
        <dbReference type="Google" id="ProtNLM"/>
    </source>
</evidence>
<dbReference type="Gene3D" id="6.20.50.100">
    <property type="match status" value="2"/>
</dbReference>
<keyword evidence="5" id="KW-1134">Transmembrane beta strand</keyword>
<dbReference type="RefSeq" id="WP_005774495.1">
    <property type="nucleotide sequence ID" value="NZ_JH725140.1"/>
</dbReference>
<protein>
    <recommendedName>
        <fullName evidence="17">Surface protein/Bartonella adhesin</fullName>
    </recommendedName>
</protein>
<organism evidence="15 16">
    <name type="scientific">Bartonella elizabethae Re6043vi</name>
    <dbReference type="NCBI Taxonomy" id="1094554"/>
    <lineage>
        <taxon>Bacteria</taxon>
        <taxon>Pseudomonadati</taxon>
        <taxon>Pseudomonadota</taxon>
        <taxon>Alphaproteobacteria</taxon>
        <taxon>Hyphomicrobiales</taxon>
        <taxon>Bartonellaceae</taxon>
        <taxon>Bartonella</taxon>
    </lineage>
</organism>
<evidence type="ECO:0000256" key="9">
    <source>
        <dbReference type="ARBA" id="ARBA00023136"/>
    </source>
</evidence>
<feature type="domain" description="Trimeric autotransporter adhesin YadA-like stalk" evidence="14">
    <location>
        <begin position="821"/>
        <end position="860"/>
    </location>
</feature>
<feature type="compositionally biased region" description="Basic and acidic residues" evidence="11">
    <location>
        <begin position="134"/>
        <end position="152"/>
    </location>
</feature>
<dbReference type="Pfam" id="PF03895">
    <property type="entry name" value="YadA_anchor"/>
    <property type="match status" value="1"/>
</dbReference>
<dbReference type="EMBL" id="AILW01000005">
    <property type="protein sequence ID" value="EJF83266.1"/>
    <property type="molecule type" value="Genomic_DNA"/>
</dbReference>
<dbReference type="InterPro" id="IPR008640">
    <property type="entry name" value="Adhesin_Head_dom"/>
</dbReference>
<evidence type="ECO:0000313" key="15">
    <source>
        <dbReference type="EMBL" id="EJF83266.1"/>
    </source>
</evidence>
<dbReference type="InterPro" id="IPR045584">
    <property type="entry name" value="Pilin-like"/>
</dbReference>
<gene>
    <name evidence="15" type="ORF">MCU_01252</name>
</gene>
<evidence type="ECO:0000256" key="3">
    <source>
        <dbReference type="ARBA" id="ARBA00005848"/>
    </source>
</evidence>
<feature type="domain" description="Trimeric autotransporter adhesin YadA-like head" evidence="13">
    <location>
        <begin position="196"/>
        <end position="216"/>
    </location>
</feature>
<evidence type="ECO:0000256" key="10">
    <source>
        <dbReference type="ARBA" id="ARBA00023237"/>
    </source>
</evidence>
<dbReference type="Gene3D" id="6.10.250.2120">
    <property type="match status" value="3"/>
</dbReference>
<feature type="domain" description="Trimeric autotransporter adhesin YadA-like stalk" evidence="14">
    <location>
        <begin position="1860"/>
        <end position="1887"/>
    </location>
</feature>
<evidence type="ECO:0000256" key="4">
    <source>
        <dbReference type="ARBA" id="ARBA00022448"/>
    </source>
</evidence>
<sequence length="2015" mass="215930">MKELSIISKRNDWDYRHFSRHLFKKLLLGTIIVAFLSNTSPVYAKNFDRTEQLLQVLEKATAVYSQKNNRNVFSDYNLYNPHTGFFDDISLSKSSYLTVLTTAIMSSVSTSSSYVDFLITMLSEKGKTAVNVLDKDSSSTQKKLESSVDDNHGNGIALLNTPSSSEERYPIQVGGRTFVSARGGSNATNLGQGANAAGQESVAIGHKAQATGKFAITMGDQAEATKEDSIAIGHMAHALGKSSTALGSEYNEKNQNDYTTAKGDYSTALGSVSKALEYGTTAVGHRAYATEKDAVSIGFYSRAKTDHAVALGADSIANVAAGVLGYDPLLHKAATDTTFAWKSTYGAVSVGDLASKNTRQIGGVAAGTQDTDAVNIAQLKSLQAYVDKGWKLSVDGKNTKVVGIDGSIDFATGSNNLSITKGEKDNKVTFDLTKNITLESVKAGQNIFDATGLKIANGPQITTAGINAGSKKITNVVDGTDDTDAVNFSQLKKAVSVSRDNLSEWSKNKVRLGVPDSWTKRGSVVIGAHWEEKRGDGAVVFQGPIANSDFAIAIGTTSYVDSGADEAIAIGYFAKVQPNAKGAIALGSSTVTSVKEGISGYDPKTGQTSTLTEPAWKSGYGALGIGVENRNTRKITSTRQIVGVAAGTNDTDAVNVAQLKSLRGLITRQGSWELSVGDKNTAIGAGDKLNLATGSTNFSITSNAEEKKVTFDLAKNIALDSVTAGQNVFDATGLVITNGPKIMTAGIDAGNKKITNLAEGTEATDAVNFGQLQKIEKEVEQQVVASSFVKQEAETKHITIGKDTEGDKIDIANKNKENRTLTGIKAGVLLEDSNEAVIGSQLFETNNKVSTYLGGGASYKDGKWSAPTFKVQTVDDQGNKKDEAYTDVAAAFEGVGTSITNVQNKVTNDITHKFSELNQNITNITQQVTGDALLWSDEAQAFAARHKKKAEEQSKTTEENSKITFLLDGAVSKDSTDAITGKQLYSTSNTLATYLDKGAGYDEKGNWKAPSFKVKTVNGEGKEEDKTYPNVAEALTGVGTSFTNVQNKMTKEITNRIDRAITTVQSENLVQQEKSTNNITIGAKVEGNVINIANRKSENRILTGIKDGMTDADAVNFSQLKGVKQEIKDQVKEVKEQVAASSFVKQDLQTKHITIGKDTEGDKIDVANNKNEKRTLTGIKNGALSKDSNEAVTGSQLFTTNQSVTAVSTNLQTVATNIAKSFGVNAKYQDGKWTDPTFTLKTVNDEGKEENKTYQNVADALSGVGTSFTNIQKQVTEQINHVINKVESENLVQQEKATNNITIGAKNEGDVINIINKNGAARTLSGVKAATKENEAVNKGQLDTSIKEANNEITNKFNDFTKSITNITQQVKGDALLWDKGEKAFVADHGEGSAKTNSKVTHLLDGNIAYGSTDAITGGQIYKIGEDIAKFLGGTASFNNGSFTGPTYALSSVNEKGETKQVEFKDIGKAFASIDTNIQKTNNHLTNKFKELNQNITNITQQVKGDALLWDKDEKAFVADHGEGSAKTNSKITRLLDGNISSDSRDAITGSQLYSMGNALSASLGGGASYEGGSWTAPNFTINKFDIKGNATQEDYKTVSDALSGLSTSFTNIQNKITHEISKIESENLVKQHEKTKLITIGGEKDGNEISIANNASGVRSISGVKAGLLTVESTEAINGSQLYSVINVLSRYFSGDAGYKDGKWLAPGFKVAQFTAAGVLSKKENYTNVASAFEAVNESMTKINNRIHDVEQSTFSSGLNWSETEKAFDARHKGQDSKIKHVADGEISESSKEAVNGRQLWQTNKKVKEVESHVNMIDKQVKDIASVADIAVKYDKGTDGKKTNKVTLVGMSESDPVLIDNVAEGRIESGSKEAVTGGQLHDYTNKQMKLVLSDAKKYTNERFKDIVNNTVDDVIHETKSYTDVKFEALRYEIKEVHKESKQAAAIGLAVSNLSYEDTPGSLSLSIGTGTWRNQSAFAVGAGYMSENGRIRSNISATSSGRHWGIGAGLRVKLN</sequence>
<comment type="subcellular location">
    <subcellularLocation>
        <location evidence="2">Cell outer membrane</location>
    </subcellularLocation>
    <subcellularLocation>
        <location evidence="1">Cell surface</location>
    </subcellularLocation>
</comment>
<feature type="domain" description="Trimeric autotransporter adhesin YadA-like stalk" evidence="14">
    <location>
        <begin position="1177"/>
        <end position="1218"/>
    </location>
</feature>
<feature type="domain" description="Trimeric autotransporter adhesin YadA-like stalk" evidence="14">
    <location>
        <begin position="967"/>
        <end position="998"/>
    </location>
</feature>
<dbReference type="InterPro" id="IPR011049">
    <property type="entry name" value="Serralysin-like_metalloprot_C"/>
</dbReference>
<evidence type="ECO:0000256" key="2">
    <source>
        <dbReference type="ARBA" id="ARBA00004442"/>
    </source>
</evidence>
<dbReference type="Pfam" id="PF05662">
    <property type="entry name" value="YadA_stalk"/>
    <property type="match status" value="14"/>
</dbReference>
<keyword evidence="6" id="KW-0812">Transmembrane</keyword>
<feature type="domain" description="Trimeric autotransporter adhesin YadA-like stalk" evidence="14">
    <location>
        <begin position="1779"/>
        <end position="1809"/>
    </location>
</feature>
<feature type="domain" description="Trimeric autotransporter adhesin YadA-like stalk" evidence="14">
    <location>
        <begin position="753"/>
        <end position="781"/>
    </location>
</feature>
<keyword evidence="4" id="KW-0813">Transport</keyword>
<comment type="caution">
    <text evidence="15">The sequence shown here is derived from an EMBL/GenBank/DDBJ whole genome shotgun (WGS) entry which is preliminary data.</text>
</comment>
<feature type="domain" description="Trimeric autotransporter adhesin YadA-like stalk" evidence="14">
    <location>
        <begin position="472"/>
        <end position="501"/>
    </location>
</feature>
<feature type="domain" description="Trimeric autotransporter adhesin YadA-like stalk" evidence="14">
    <location>
        <begin position="1325"/>
        <end position="1362"/>
    </location>
</feature>
<dbReference type="InterPro" id="IPR008635">
    <property type="entry name" value="Coiled_stalk_dom"/>
</dbReference>
<proteinExistence type="inferred from homology"/>
<evidence type="ECO:0000256" key="1">
    <source>
        <dbReference type="ARBA" id="ARBA00004241"/>
    </source>
</evidence>
<feature type="domain" description="Trimeric autotransporter adhesin YadA-like stalk" evidence="14">
    <location>
        <begin position="640"/>
        <end position="666"/>
    </location>
</feature>
<dbReference type="Pfam" id="PF05658">
    <property type="entry name" value="YadA_head"/>
    <property type="match status" value="4"/>
</dbReference>
<evidence type="ECO:0000259" key="12">
    <source>
        <dbReference type="Pfam" id="PF03895"/>
    </source>
</evidence>
<evidence type="ECO:0000259" key="13">
    <source>
        <dbReference type="Pfam" id="PF05658"/>
    </source>
</evidence>
<dbReference type="NCBIfam" id="NF033870">
    <property type="entry name" value="VOMP_auto_Cterm"/>
    <property type="match status" value="1"/>
</dbReference>
<evidence type="ECO:0000256" key="6">
    <source>
        <dbReference type="ARBA" id="ARBA00022692"/>
    </source>
</evidence>
<feature type="domain" description="Trimeric autotransporter adhesin YadA-like C-terminal membrane anchor" evidence="12">
    <location>
        <begin position="1958"/>
        <end position="2010"/>
    </location>
</feature>
<keyword evidence="10" id="KW-0998">Cell outer membrane</keyword>
<dbReference type="Proteomes" id="UP000008942">
    <property type="component" value="Unassembled WGS sequence"/>
</dbReference>
<dbReference type="Gene3D" id="6.10.250.2030">
    <property type="match status" value="1"/>
</dbReference>
<dbReference type="InterPro" id="IPR005594">
    <property type="entry name" value="YadA_C"/>
</dbReference>
<reference evidence="15 16" key="1">
    <citation type="submission" date="2012-03" db="EMBL/GenBank/DDBJ databases">
        <title>The Genome Sequence of Bartonella elizabethae Re6043vi.</title>
        <authorList>
            <consortium name="The Broad Institute Genome Sequencing Platform"/>
            <consortium name="The Broad Institute Genome Sequencing Center for Infectious Disease"/>
            <person name="Feldgarden M."/>
            <person name="Kirby J."/>
            <person name="Kosoy M."/>
            <person name="Birtles R."/>
            <person name="Probert W.S."/>
            <person name="Chiaraviglio L."/>
            <person name="Young S.K."/>
            <person name="Zeng Q."/>
            <person name="Gargeya S."/>
            <person name="Fitzgerald M."/>
            <person name="Haas B."/>
            <person name="Abouelleil A."/>
            <person name="Alvarado L."/>
            <person name="Arachchi H.M."/>
            <person name="Berlin A."/>
            <person name="Chapman S.B."/>
            <person name="Gearin G."/>
            <person name="Goldberg J."/>
            <person name="Griggs A."/>
            <person name="Gujja S."/>
            <person name="Hansen M."/>
            <person name="Heiman D."/>
            <person name="Howarth C."/>
            <person name="Larimer J."/>
            <person name="Lui A."/>
            <person name="MacDonald P.J.P."/>
            <person name="McCowen C."/>
            <person name="Montmayeur A."/>
            <person name="Murphy C."/>
            <person name="Neiman D."/>
            <person name="Pearson M."/>
            <person name="Priest M."/>
            <person name="Roberts A."/>
            <person name="Saif S."/>
            <person name="Shea T."/>
            <person name="Sisk P."/>
            <person name="Stolte C."/>
            <person name="Sykes S."/>
            <person name="Wortman J."/>
            <person name="Nusbaum C."/>
            <person name="Birren B."/>
        </authorList>
    </citation>
    <scope>NUCLEOTIDE SEQUENCE [LARGE SCALE GENOMIC DNA]</scope>
    <source>
        <strain evidence="15 16">Re6043vi</strain>
    </source>
</reference>
<dbReference type="Gene3D" id="4.10.80.270">
    <property type="match status" value="2"/>
</dbReference>
<feature type="domain" description="Trimeric autotransporter adhesin YadA-like head" evidence="13">
    <location>
        <begin position="261"/>
        <end position="287"/>
    </location>
</feature>
<keyword evidence="9" id="KW-0472">Membrane</keyword>
<dbReference type="Gene3D" id="3.30.1300.30">
    <property type="entry name" value="GSPII I/J protein-like"/>
    <property type="match status" value="1"/>
</dbReference>
<dbReference type="SUPFAM" id="SSF54523">
    <property type="entry name" value="Pili subunits"/>
    <property type="match status" value="1"/>
</dbReference>
<feature type="domain" description="Trimeric autotransporter adhesin YadA-like stalk" evidence="14">
    <location>
        <begin position="1399"/>
        <end position="1440"/>
    </location>
</feature>